<dbReference type="PANTHER" id="PTHR41521">
    <property type="match status" value="1"/>
</dbReference>
<evidence type="ECO:0000259" key="1">
    <source>
        <dbReference type="Pfam" id="PF07045"/>
    </source>
</evidence>
<dbReference type="RefSeq" id="WP_234750214.1">
    <property type="nucleotide sequence ID" value="NZ_BAAART010000055.1"/>
</dbReference>
<feature type="domain" description="DUF1330" evidence="1">
    <location>
        <begin position="2"/>
        <end position="91"/>
    </location>
</feature>
<evidence type="ECO:0000313" key="3">
    <source>
        <dbReference type="Proteomes" id="UP001501474"/>
    </source>
</evidence>
<dbReference type="EMBL" id="BAAART010000055">
    <property type="protein sequence ID" value="GAA2230871.1"/>
    <property type="molecule type" value="Genomic_DNA"/>
</dbReference>
<evidence type="ECO:0000313" key="2">
    <source>
        <dbReference type="EMBL" id="GAA2230871.1"/>
    </source>
</evidence>
<dbReference type="SUPFAM" id="SSF54909">
    <property type="entry name" value="Dimeric alpha+beta barrel"/>
    <property type="match status" value="1"/>
</dbReference>
<dbReference type="Proteomes" id="UP001501474">
    <property type="component" value="Unassembled WGS sequence"/>
</dbReference>
<comment type="caution">
    <text evidence="2">The sequence shown here is derived from an EMBL/GenBank/DDBJ whole genome shotgun (WGS) entry which is preliminary data.</text>
</comment>
<protein>
    <submittedName>
        <fullName evidence="2">DUF1330 domain-containing protein</fullName>
    </submittedName>
</protein>
<accession>A0ABN3DIA0</accession>
<dbReference type="InterPro" id="IPR010753">
    <property type="entry name" value="DUF1330"/>
</dbReference>
<gene>
    <name evidence="2" type="ORF">GCM10010104_25720</name>
</gene>
<reference evidence="2 3" key="1">
    <citation type="journal article" date="2019" name="Int. J. Syst. Evol. Microbiol.">
        <title>The Global Catalogue of Microorganisms (GCM) 10K type strain sequencing project: providing services to taxonomists for standard genome sequencing and annotation.</title>
        <authorList>
            <consortium name="The Broad Institute Genomics Platform"/>
            <consortium name="The Broad Institute Genome Sequencing Center for Infectious Disease"/>
            <person name="Wu L."/>
            <person name="Ma J."/>
        </authorList>
    </citation>
    <scope>NUCLEOTIDE SEQUENCE [LARGE SCALE GENOMIC DNA]</scope>
    <source>
        <strain evidence="2 3">JCM 3053</strain>
    </source>
</reference>
<keyword evidence="3" id="KW-1185">Reference proteome</keyword>
<proteinExistence type="predicted"/>
<dbReference type="PANTHER" id="PTHR41521:SF4">
    <property type="entry name" value="BLR0684 PROTEIN"/>
    <property type="match status" value="1"/>
</dbReference>
<name>A0ABN3DIA0_9ACTN</name>
<dbReference type="Gene3D" id="3.30.70.100">
    <property type="match status" value="1"/>
</dbReference>
<organism evidence="2 3">
    <name type="scientific">Streptomyces indiaensis</name>
    <dbReference type="NCBI Taxonomy" id="284033"/>
    <lineage>
        <taxon>Bacteria</taxon>
        <taxon>Bacillati</taxon>
        <taxon>Actinomycetota</taxon>
        <taxon>Actinomycetes</taxon>
        <taxon>Kitasatosporales</taxon>
        <taxon>Streptomycetaceae</taxon>
        <taxon>Streptomyces</taxon>
    </lineage>
</organism>
<sequence>MSAYVVIDLDIENPAGFQKYVDAVTPLIEKAGARNLVVDDECLVLEGDWRPNTLVIHEFDSKEAALAFWDSPDYEPLKALRRRHSTVSVVAAQPR</sequence>
<dbReference type="InterPro" id="IPR011008">
    <property type="entry name" value="Dimeric_a/b-barrel"/>
</dbReference>
<dbReference type="Pfam" id="PF07045">
    <property type="entry name" value="DUF1330"/>
    <property type="match status" value="1"/>
</dbReference>